<dbReference type="InterPro" id="IPR049591">
    <property type="entry name" value="CE4_u4-like"/>
</dbReference>
<dbReference type="InterPro" id="IPR011330">
    <property type="entry name" value="Glyco_hydro/deAcase_b/a-brl"/>
</dbReference>
<proteinExistence type="predicted"/>
<dbReference type="CDD" id="cd10928">
    <property type="entry name" value="CE4_u4"/>
    <property type="match status" value="1"/>
</dbReference>
<gene>
    <name evidence="1" type="ORF">SHM7688_00671</name>
</gene>
<dbReference type="STRING" id="321267.SHM7688_00671"/>
<dbReference type="SUPFAM" id="SSF88713">
    <property type="entry name" value="Glycoside hydrolase/deacetylase"/>
    <property type="match status" value="1"/>
</dbReference>
<protein>
    <submittedName>
        <fullName evidence="1">Putative glycosyl transferase</fullName>
    </submittedName>
</protein>
<dbReference type="AlphaFoldDB" id="A0A0P1EMG8"/>
<dbReference type="GO" id="GO:0005975">
    <property type="term" value="P:carbohydrate metabolic process"/>
    <property type="evidence" value="ECO:0007669"/>
    <property type="project" value="InterPro"/>
</dbReference>
<dbReference type="Gene3D" id="3.20.20.370">
    <property type="entry name" value="Glycoside hydrolase/deacetylase"/>
    <property type="match status" value="1"/>
</dbReference>
<reference evidence="1 2" key="1">
    <citation type="submission" date="2015-09" db="EMBL/GenBank/DDBJ databases">
        <authorList>
            <consortium name="Swine Surveillance"/>
        </authorList>
    </citation>
    <scope>NUCLEOTIDE SEQUENCE [LARGE SCALE GENOMIC DNA]</scope>
    <source>
        <strain evidence="1 2">CECT 7688</strain>
    </source>
</reference>
<sequence length="250" mass="27627">MKVDWRPLRAELMLWRTQGLELPFWWRDDDAVAPTEALEQLAALSAAVAMPVHLAIVPKHATEALAKGLSPQFVPVVHGWSHVSHSSDGGKNAEFGAGREAAAVADLKAAYRRMATLFGARLAPMFVPPWNRMDDALFAHLAPTGFDAVSTYNARTSPKAAPGVAQINTHLDPIFWRGSRGLVDPEVLVSQIVTLLKERRSGITDTQEPLGYLTHHLVHDADIWEFSRQFLQEMGAGPVRLYRHDEKGIS</sequence>
<organism evidence="1 2">
    <name type="scientific">Shimia marina</name>
    <dbReference type="NCBI Taxonomy" id="321267"/>
    <lineage>
        <taxon>Bacteria</taxon>
        <taxon>Pseudomonadati</taxon>
        <taxon>Pseudomonadota</taxon>
        <taxon>Alphaproteobacteria</taxon>
        <taxon>Rhodobacterales</taxon>
        <taxon>Roseobacteraceae</taxon>
    </lineage>
</organism>
<evidence type="ECO:0000313" key="2">
    <source>
        <dbReference type="Proteomes" id="UP000054823"/>
    </source>
</evidence>
<keyword evidence="2" id="KW-1185">Reference proteome</keyword>
<dbReference type="Proteomes" id="UP000054823">
    <property type="component" value="Unassembled WGS sequence"/>
</dbReference>
<keyword evidence="1" id="KW-0808">Transferase</keyword>
<accession>A0A0P1EMG8</accession>
<dbReference type="GO" id="GO:0016740">
    <property type="term" value="F:transferase activity"/>
    <property type="evidence" value="ECO:0007669"/>
    <property type="project" value="UniProtKB-KW"/>
</dbReference>
<dbReference type="EMBL" id="CYPW01000006">
    <property type="protein sequence ID" value="CUH51237.1"/>
    <property type="molecule type" value="Genomic_DNA"/>
</dbReference>
<name>A0A0P1EMG8_9RHOB</name>
<evidence type="ECO:0000313" key="1">
    <source>
        <dbReference type="EMBL" id="CUH51237.1"/>
    </source>
</evidence>